<evidence type="ECO:0000313" key="1">
    <source>
        <dbReference type="EMBL" id="RDW21603.1"/>
    </source>
</evidence>
<sequence>MSLLLLIPLRFSFRSQDDKTIALSHKIIFLDNFPNDAILNTVNKVFQNLYLTIQNVDDILIKLKIK</sequence>
<protein>
    <submittedName>
        <fullName evidence="1">Uncharacterized protein</fullName>
    </submittedName>
</protein>
<dbReference type="Proteomes" id="UP000256520">
    <property type="component" value="Unassembled WGS sequence"/>
</dbReference>
<name>A0A3D8Q050_9BACI</name>
<organism evidence="1 2">
    <name type="scientific">Oceanobacillus chungangensis</name>
    <dbReference type="NCBI Taxonomy" id="1229152"/>
    <lineage>
        <taxon>Bacteria</taxon>
        <taxon>Bacillati</taxon>
        <taxon>Bacillota</taxon>
        <taxon>Bacilli</taxon>
        <taxon>Bacillales</taxon>
        <taxon>Bacillaceae</taxon>
        <taxon>Oceanobacillus</taxon>
    </lineage>
</organism>
<comment type="caution">
    <text evidence="1">The sequence shown here is derived from an EMBL/GenBank/DDBJ whole genome shotgun (WGS) entry which is preliminary data.</text>
</comment>
<reference evidence="2" key="1">
    <citation type="submission" date="2017-11" db="EMBL/GenBank/DDBJ databases">
        <authorList>
            <person name="Zhu W."/>
        </authorList>
    </citation>
    <scope>NUCLEOTIDE SEQUENCE [LARGE SCALE GENOMIC DNA]</scope>
    <source>
        <strain evidence="2">CAU 1051</strain>
    </source>
</reference>
<gene>
    <name evidence="1" type="ORF">CWR45_01635</name>
</gene>
<dbReference type="EMBL" id="PIOD01000002">
    <property type="protein sequence ID" value="RDW21603.1"/>
    <property type="molecule type" value="Genomic_DNA"/>
</dbReference>
<proteinExistence type="predicted"/>
<accession>A0A3D8Q050</accession>
<keyword evidence="2" id="KW-1185">Reference proteome</keyword>
<dbReference type="AlphaFoldDB" id="A0A3D8Q050"/>
<evidence type="ECO:0000313" key="2">
    <source>
        <dbReference type="Proteomes" id="UP000256520"/>
    </source>
</evidence>